<dbReference type="Pfam" id="PF09955">
    <property type="entry name" value="DUF2189"/>
    <property type="match status" value="1"/>
</dbReference>
<evidence type="ECO:0000313" key="3">
    <source>
        <dbReference type="EMBL" id="MBL0404202.1"/>
    </source>
</evidence>
<dbReference type="EMBL" id="JAEQMY010000010">
    <property type="protein sequence ID" value="MBL0404202.1"/>
    <property type="molecule type" value="Genomic_DNA"/>
</dbReference>
<feature type="region of interest" description="Disordered" evidence="1">
    <location>
        <begin position="1"/>
        <end position="21"/>
    </location>
</feature>
<sequence>MARHTIVSDTPISDSQAGPASEPLAVRRIGSADLMEALRQGVADFWASPTHLVFLGLMYPIIGIFFAGLAFGYNMLPILFPLMSGFALVGPLAAVGLYEISRRREQGLDLSWQSMADLFRSPSIGSIAALGILLMVIFLAWLLTAQTLYQSLFGWHAPESMSAFLSEVLTTRNGWWLIIAGNALGFVFSAVVFCISVVSFPLLLDRNIGAIPAILTSIRAVAANPGPMLLWALIVGALLAVGFIPLFIGLAVVLPVLGHATWHLYRRMVP</sequence>
<comment type="caution">
    <text evidence="3">The sequence shown here is derived from an EMBL/GenBank/DDBJ whole genome shotgun (WGS) entry which is preliminary data.</text>
</comment>
<accession>A0A936ZBX2</accession>
<reference evidence="3" key="1">
    <citation type="submission" date="2021-01" db="EMBL/GenBank/DDBJ databases">
        <title>Microvirga sp.</title>
        <authorList>
            <person name="Kim M.K."/>
        </authorList>
    </citation>
    <scope>NUCLEOTIDE SEQUENCE</scope>
    <source>
        <strain evidence="3">5420S-16</strain>
    </source>
</reference>
<keyword evidence="2" id="KW-0472">Membrane</keyword>
<keyword evidence="2" id="KW-1133">Transmembrane helix</keyword>
<name>A0A936ZBX2_9HYPH</name>
<keyword evidence="4" id="KW-1185">Reference proteome</keyword>
<feature type="transmembrane region" description="Helical" evidence="2">
    <location>
        <begin position="229"/>
        <end position="257"/>
    </location>
</feature>
<feature type="transmembrane region" description="Helical" evidence="2">
    <location>
        <begin position="52"/>
        <end position="72"/>
    </location>
</feature>
<feature type="transmembrane region" description="Helical" evidence="2">
    <location>
        <begin position="175"/>
        <end position="200"/>
    </location>
</feature>
<evidence type="ECO:0000256" key="2">
    <source>
        <dbReference type="SAM" id="Phobius"/>
    </source>
</evidence>
<gene>
    <name evidence="3" type="ORF">JKG68_09510</name>
</gene>
<dbReference type="Proteomes" id="UP000605848">
    <property type="component" value="Unassembled WGS sequence"/>
</dbReference>
<organism evidence="3 4">
    <name type="scientific">Microvirga aerilata</name>
    <dbReference type="NCBI Taxonomy" id="670292"/>
    <lineage>
        <taxon>Bacteria</taxon>
        <taxon>Pseudomonadati</taxon>
        <taxon>Pseudomonadota</taxon>
        <taxon>Alphaproteobacteria</taxon>
        <taxon>Hyphomicrobiales</taxon>
        <taxon>Methylobacteriaceae</taxon>
        <taxon>Microvirga</taxon>
    </lineage>
</organism>
<dbReference type="AlphaFoldDB" id="A0A936ZBX2"/>
<evidence type="ECO:0000313" key="4">
    <source>
        <dbReference type="Proteomes" id="UP000605848"/>
    </source>
</evidence>
<feature type="compositionally biased region" description="Polar residues" evidence="1">
    <location>
        <begin position="7"/>
        <end position="18"/>
    </location>
</feature>
<evidence type="ECO:0000256" key="1">
    <source>
        <dbReference type="SAM" id="MobiDB-lite"/>
    </source>
</evidence>
<feature type="transmembrane region" description="Helical" evidence="2">
    <location>
        <begin position="121"/>
        <end position="143"/>
    </location>
</feature>
<proteinExistence type="predicted"/>
<feature type="transmembrane region" description="Helical" evidence="2">
    <location>
        <begin position="78"/>
        <end position="100"/>
    </location>
</feature>
<protein>
    <submittedName>
        <fullName evidence="3">DUF2189 domain-containing protein</fullName>
    </submittedName>
</protein>
<dbReference type="InterPro" id="IPR018692">
    <property type="entry name" value="DUF2189"/>
</dbReference>
<keyword evidence="2" id="KW-0812">Transmembrane</keyword>